<dbReference type="EMBL" id="DVMN01000001">
    <property type="protein sequence ID" value="HIU20615.1"/>
    <property type="molecule type" value="Genomic_DNA"/>
</dbReference>
<dbReference type="PANTHER" id="PTHR43280">
    <property type="entry name" value="ARAC-FAMILY TRANSCRIPTIONAL REGULATOR"/>
    <property type="match status" value="1"/>
</dbReference>
<dbReference type="Proteomes" id="UP000824088">
    <property type="component" value="Unassembled WGS sequence"/>
</dbReference>
<dbReference type="AlphaFoldDB" id="A0A9D1L1G6"/>
<dbReference type="Pfam" id="PF12833">
    <property type="entry name" value="HTH_18"/>
    <property type="match status" value="1"/>
</dbReference>
<organism evidence="5 6">
    <name type="scientific">Candidatus Limadaptatus stercorigallinarum</name>
    <dbReference type="NCBI Taxonomy" id="2840845"/>
    <lineage>
        <taxon>Bacteria</taxon>
        <taxon>Bacillati</taxon>
        <taxon>Bacillota</taxon>
        <taxon>Clostridia</taxon>
        <taxon>Eubacteriales</taxon>
        <taxon>Candidatus Limadaptatus</taxon>
    </lineage>
</organism>
<dbReference type="SUPFAM" id="SSF51182">
    <property type="entry name" value="RmlC-like cupins"/>
    <property type="match status" value="1"/>
</dbReference>
<sequence length="336" mass="38575">MNAANQINSEFSPRLKDAGESYLTLKNWYSEVFDSNFTMDFHAHPQFEIMYCENGQFDFIYKKDKCSDVTETVTVGNNCFILINTGYYHQLANIYDSTKILNLEFLPTKTRSLEDTKASQLLKRFIVPLKDLYAFSKQLENIFSADKDYYIFVDNSNVLGIIREIIRKTEESNADERALNIALLTNKLFLDIAHCSSPIGYKKTGIIYVDSAMTYINSNFLKKISVKEIAAAVGVSDVYLQKMFREQYGKTIHRIITEKRIVQAKYLLSQSDADMNTIAASCGFGSYEHMAYAFKRVEGCSPSNYRQKSSSKTVRFFSPQGEIKLFTRKPKNRSRS</sequence>
<proteinExistence type="predicted"/>
<evidence type="ECO:0000256" key="2">
    <source>
        <dbReference type="ARBA" id="ARBA00023125"/>
    </source>
</evidence>
<keyword evidence="2" id="KW-0238">DNA-binding</keyword>
<dbReference type="InterPro" id="IPR009057">
    <property type="entry name" value="Homeodomain-like_sf"/>
</dbReference>
<reference evidence="5" key="1">
    <citation type="submission" date="2020-10" db="EMBL/GenBank/DDBJ databases">
        <authorList>
            <person name="Gilroy R."/>
        </authorList>
    </citation>
    <scope>NUCLEOTIDE SEQUENCE</scope>
    <source>
        <strain evidence="5">1063</strain>
    </source>
</reference>
<dbReference type="PROSITE" id="PS01124">
    <property type="entry name" value="HTH_ARAC_FAMILY_2"/>
    <property type="match status" value="1"/>
</dbReference>
<dbReference type="Gene3D" id="2.60.120.10">
    <property type="entry name" value="Jelly Rolls"/>
    <property type="match status" value="1"/>
</dbReference>
<keyword evidence="3" id="KW-0804">Transcription</keyword>
<evidence type="ECO:0000313" key="6">
    <source>
        <dbReference type="Proteomes" id="UP000824088"/>
    </source>
</evidence>
<accession>A0A9D1L1G6</accession>
<dbReference type="InterPro" id="IPR018060">
    <property type="entry name" value="HTH_AraC"/>
</dbReference>
<dbReference type="GO" id="GO:0043565">
    <property type="term" value="F:sequence-specific DNA binding"/>
    <property type="evidence" value="ECO:0007669"/>
    <property type="project" value="InterPro"/>
</dbReference>
<comment type="caution">
    <text evidence="5">The sequence shown here is derived from an EMBL/GenBank/DDBJ whole genome shotgun (WGS) entry which is preliminary data.</text>
</comment>
<feature type="domain" description="HTH araC/xylS-type" evidence="4">
    <location>
        <begin position="210"/>
        <end position="308"/>
    </location>
</feature>
<dbReference type="InterPro" id="IPR011051">
    <property type="entry name" value="RmlC_Cupin_sf"/>
</dbReference>
<dbReference type="Gene3D" id="1.10.10.60">
    <property type="entry name" value="Homeodomain-like"/>
    <property type="match status" value="2"/>
</dbReference>
<evidence type="ECO:0000313" key="5">
    <source>
        <dbReference type="EMBL" id="HIU20615.1"/>
    </source>
</evidence>
<dbReference type="SMART" id="SM00342">
    <property type="entry name" value="HTH_ARAC"/>
    <property type="match status" value="1"/>
</dbReference>
<evidence type="ECO:0000256" key="3">
    <source>
        <dbReference type="ARBA" id="ARBA00023163"/>
    </source>
</evidence>
<dbReference type="GO" id="GO:0003700">
    <property type="term" value="F:DNA-binding transcription factor activity"/>
    <property type="evidence" value="ECO:0007669"/>
    <property type="project" value="InterPro"/>
</dbReference>
<keyword evidence="1" id="KW-0805">Transcription regulation</keyword>
<dbReference type="PANTHER" id="PTHR43280:SF28">
    <property type="entry name" value="HTH-TYPE TRANSCRIPTIONAL ACTIVATOR RHAS"/>
    <property type="match status" value="1"/>
</dbReference>
<dbReference type="SUPFAM" id="SSF46689">
    <property type="entry name" value="Homeodomain-like"/>
    <property type="match status" value="2"/>
</dbReference>
<gene>
    <name evidence="5" type="ORF">IAD51_00015</name>
</gene>
<protein>
    <submittedName>
        <fullName evidence="5">Helix-turn-helix transcriptional regulator</fullName>
    </submittedName>
</protein>
<dbReference type="InterPro" id="IPR014710">
    <property type="entry name" value="RmlC-like_jellyroll"/>
</dbReference>
<evidence type="ECO:0000259" key="4">
    <source>
        <dbReference type="PROSITE" id="PS01124"/>
    </source>
</evidence>
<reference evidence="5" key="2">
    <citation type="journal article" date="2021" name="PeerJ">
        <title>Extensive microbial diversity within the chicken gut microbiome revealed by metagenomics and culture.</title>
        <authorList>
            <person name="Gilroy R."/>
            <person name="Ravi A."/>
            <person name="Getino M."/>
            <person name="Pursley I."/>
            <person name="Horton D.L."/>
            <person name="Alikhan N.F."/>
            <person name="Baker D."/>
            <person name="Gharbi K."/>
            <person name="Hall N."/>
            <person name="Watson M."/>
            <person name="Adriaenssens E.M."/>
            <person name="Foster-Nyarko E."/>
            <person name="Jarju S."/>
            <person name="Secka A."/>
            <person name="Antonio M."/>
            <person name="Oren A."/>
            <person name="Chaudhuri R.R."/>
            <person name="La Ragione R."/>
            <person name="Hildebrand F."/>
            <person name="Pallen M.J."/>
        </authorList>
    </citation>
    <scope>NUCLEOTIDE SEQUENCE</scope>
    <source>
        <strain evidence="5">1063</strain>
    </source>
</reference>
<name>A0A9D1L1G6_9FIRM</name>
<evidence type="ECO:0000256" key="1">
    <source>
        <dbReference type="ARBA" id="ARBA00023015"/>
    </source>
</evidence>